<sequence length="187" mass="20958">MDSTDSIFLEPDLDDELTNFDTGHEDGHNDFDGNAPPDADTLSNTASDDSDNMVHQAAGRDQISLDTLKTREIEALLRSLLPDHTGNADANEVITEANTRFNRYIAFVSIVWANYEESQSQRDRNYIQMVYQVHDGFFKALTTTVFLLRLTMSSSTFQLACLPQAFHCQAYKDLIEIGSVIGQIQIS</sequence>
<organism evidence="2 3">
    <name type="scientific">Rhodocollybia butyracea</name>
    <dbReference type="NCBI Taxonomy" id="206335"/>
    <lineage>
        <taxon>Eukaryota</taxon>
        <taxon>Fungi</taxon>
        <taxon>Dikarya</taxon>
        <taxon>Basidiomycota</taxon>
        <taxon>Agaricomycotina</taxon>
        <taxon>Agaricomycetes</taxon>
        <taxon>Agaricomycetidae</taxon>
        <taxon>Agaricales</taxon>
        <taxon>Marasmiineae</taxon>
        <taxon>Omphalotaceae</taxon>
        <taxon>Rhodocollybia</taxon>
    </lineage>
</organism>
<proteinExistence type="predicted"/>
<evidence type="ECO:0000313" key="3">
    <source>
        <dbReference type="Proteomes" id="UP000772434"/>
    </source>
</evidence>
<gene>
    <name evidence="2" type="ORF">BDP27DRAFT_1361207</name>
</gene>
<accession>A0A9P5UBI5</accession>
<evidence type="ECO:0000313" key="2">
    <source>
        <dbReference type="EMBL" id="KAF9072138.1"/>
    </source>
</evidence>
<evidence type="ECO:0000256" key="1">
    <source>
        <dbReference type="SAM" id="MobiDB-lite"/>
    </source>
</evidence>
<feature type="compositionally biased region" description="Basic and acidic residues" evidence="1">
    <location>
        <begin position="22"/>
        <end position="31"/>
    </location>
</feature>
<dbReference type="EMBL" id="JADNRY010000026">
    <property type="protein sequence ID" value="KAF9072138.1"/>
    <property type="molecule type" value="Genomic_DNA"/>
</dbReference>
<protein>
    <submittedName>
        <fullName evidence="2">Uncharacterized protein</fullName>
    </submittedName>
</protein>
<dbReference type="Proteomes" id="UP000772434">
    <property type="component" value="Unassembled WGS sequence"/>
</dbReference>
<reference evidence="2" key="1">
    <citation type="submission" date="2020-11" db="EMBL/GenBank/DDBJ databases">
        <authorList>
            <consortium name="DOE Joint Genome Institute"/>
            <person name="Ahrendt S."/>
            <person name="Riley R."/>
            <person name="Andreopoulos W."/>
            <person name="Labutti K."/>
            <person name="Pangilinan J."/>
            <person name="Ruiz-Duenas F.J."/>
            <person name="Barrasa J.M."/>
            <person name="Sanchez-Garcia M."/>
            <person name="Camarero S."/>
            <person name="Miyauchi S."/>
            <person name="Serrano A."/>
            <person name="Linde D."/>
            <person name="Babiker R."/>
            <person name="Drula E."/>
            <person name="Ayuso-Fernandez I."/>
            <person name="Pacheco R."/>
            <person name="Padilla G."/>
            <person name="Ferreira P."/>
            <person name="Barriuso J."/>
            <person name="Kellner H."/>
            <person name="Castanera R."/>
            <person name="Alfaro M."/>
            <person name="Ramirez L."/>
            <person name="Pisabarro A.G."/>
            <person name="Kuo A."/>
            <person name="Tritt A."/>
            <person name="Lipzen A."/>
            <person name="He G."/>
            <person name="Yan M."/>
            <person name="Ng V."/>
            <person name="Cullen D."/>
            <person name="Martin F."/>
            <person name="Rosso M.-N."/>
            <person name="Henrissat B."/>
            <person name="Hibbett D."/>
            <person name="Martinez A.T."/>
            <person name="Grigoriev I.V."/>
        </authorList>
    </citation>
    <scope>NUCLEOTIDE SEQUENCE</scope>
    <source>
        <strain evidence="2">AH 40177</strain>
    </source>
</reference>
<dbReference type="AlphaFoldDB" id="A0A9P5UBI5"/>
<comment type="caution">
    <text evidence="2">The sequence shown here is derived from an EMBL/GenBank/DDBJ whole genome shotgun (WGS) entry which is preliminary data.</text>
</comment>
<name>A0A9P5UBI5_9AGAR</name>
<keyword evidence="3" id="KW-1185">Reference proteome</keyword>
<feature type="region of interest" description="Disordered" evidence="1">
    <location>
        <begin position="1"/>
        <end position="52"/>
    </location>
</feature>